<keyword evidence="2" id="KW-0808">Transferase</keyword>
<dbReference type="Proteomes" id="UP000485562">
    <property type="component" value="Unassembled WGS sequence"/>
</dbReference>
<dbReference type="GO" id="GO:0008168">
    <property type="term" value="F:methyltransferase activity"/>
    <property type="evidence" value="ECO:0007669"/>
    <property type="project" value="UniProtKB-KW"/>
</dbReference>
<dbReference type="SUPFAM" id="SSF51726">
    <property type="entry name" value="UROD/MetE-like"/>
    <property type="match status" value="1"/>
</dbReference>
<dbReference type="InterPro" id="IPR000257">
    <property type="entry name" value="Uroporphyrinogen_deCOase"/>
</dbReference>
<proteinExistence type="predicted"/>
<dbReference type="PANTHER" id="PTHR47099">
    <property type="entry name" value="METHYLCOBAMIDE:COM METHYLTRANSFERASE MTBA"/>
    <property type="match status" value="1"/>
</dbReference>
<sequence>MNSKERSQAVLNHQNFDRYPLFDILTNDAAIEYYSGKKLTIENAKQVVHEALDNMVDATRWIIIYPQKEEKLIAEDGTIIEQKRWTAWYHRRFVLTLEDVEKDIRHDIDYFSNPENIQKDADDLDNRIEEVAKIRQEFKNMFLFGNYMIKTGLQLYTGIGLELFSYFINDFPELFDLYMNEGTEFKVKVINKAKKLQEFSAIFDCEDIASKNGPLFSPLIMKKYFYLHLEQIIDAYHKNNIKVIFHTDGNVMPILDELVATGIDGLNPLEVIAGMNLREIRKKHKNLVMIGGIDCSHLLPYGTVDDVREATKQAIYDAGPWYFPGSSTELHNSIPLDNIKAMVDTIRESKL</sequence>
<feature type="domain" description="Uroporphyrinogen decarboxylase (URO-D)" evidence="1">
    <location>
        <begin position="168"/>
        <end position="348"/>
    </location>
</feature>
<comment type="caution">
    <text evidence="2">The sequence shown here is derived from an EMBL/GenBank/DDBJ whole genome shotgun (WGS) entry which is preliminary data.</text>
</comment>
<evidence type="ECO:0000313" key="2">
    <source>
        <dbReference type="EMBL" id="OQB73916.1"/>
    </source>
</evidence>
<keyword evidence="2" id="KW-0489">Methyltransferase</keyword>
<dbReference type="GO" id="GO:0006779">
    <property type="term" value="P:porphyrin-containing compound biosynthetic process"/>
    <property type="evidence" value="ECO:0007669"/>
    <property type="project" value="InterPro"/>
</dbReference>
<dbReference type="Pfam" id="PF01208">
    <property type="entry name" value="URO-D"/>
    <property type="match status" value="1"/>
</dbReference>
<dbReference type="InterPro" id="IPR038071">
    <property type="entry name" value="UROD/MetE-like_sf"/>
</dbReference>
<reference evidence="2" key="1">
    <citation type="submission" date="2017-02" db="EMBL/GenBank/DDBJ databases">
        <title>Delving into the versatile metabolic prowess of the omnipresent phylum Bacteroidetes.</title>
        <authorList>
            <person name="Nobu M.K."/>
            <person name="Mei R."/>
            <person name="Narihiro T."/>
            <person name="Kuroda K."/>
            <person name="Liu W.-T."/>
        </authorList>
    </citation>
    <scope>NUCLEOTIDE SEQUENCE</scope>
    <source>
        <strain evidence="2">ADurb.Bin131</strain>
    </source>
</reference>
<dbReference type="AlphaFoldDB" id="A0A1V6CAJ2"/>
<gene>
    <name evidence="2" type="ORF">BWX89_00742</name>
</gene>
<evidence type="ECO:0000259" key="1">
    <source>
        <dbReference type="Pfam" id="PF01208"/>
    </source>
</evidence>
<dbReference type="InterPro" id="IPR052024">
    <property type="entry name" value="Methanogen_methyltrans"/>
</dbReference>
<organism evidence="2">
    <name type="scientific">candidate division TA06 bacterium ADurb.Bin131</name>
    <dbReference type="NCBI Taxonomy" id="1852827"/>
    <lineage>
        <taxon>Bacteria</taxon>
        <taxon>Bacteria division TA06</taxon>
    </lineage>
</organism>
<dbReference type="GO" id="GO:0004853">
    <property type="term" value="F:uroporphyrinogen decarboxylase activity"/>
    <property type="evidence" value="ECO:0007669"/>
    <property type="project" value="InterPro"/>
</dbReference>
<dbReference type="Gene3D" id="3.20.20.210">
    <property type="match status" value="1"/>
</dbReference>
<dbReference type="GO" id="GO:0032259">
    <property type="term" value="P:methylation"/>
    <property type="evidence" value="ECO:0007669"/>
    <property type="project" value="UniProtKB-KW"/>
</dbReference>
<accession>A0A1V6CAJ2</accession>
<protein>
    <submittedName>
        <fullName evidence="2">Methylcobalamin:coenzyme M methyltransferase</fullName>
    </submittedName>
</protein>
<dbReference type="PANTHER" id="PTHR47099:SF1">
    <property type="entry name" value="METHYLCOBAMIDE:COM METHYLTRANSFERASE MTBA"/>
    <property type="match status" value="1"/>
</dbReference>
<name>A0A1V6CAJ2_UNCT6</name>
<dbReference type="EMBL" id="MWDQ01000058">
    <property type="protein sequence ID" value="OQB73916.1"/>
    <property type="molecule type" value="Genomic_DNA"/>
</dbReference>